<accession>A0A183MW03</accession>
<gene>
    <name evidence="1" type="ORF">SMRZ_LOCUS20228</name>
</gene>
<keyword evidence="2" id="KW-1185">Reference proteome</keyword>
<dbReference type="Proteomes" id="UP000277204">
    <property type="component" value="Unassembled WGS sequence"/>
</dbReference>
<proteinExistence type="predicted"/>
<name>A0A183MW03_9TREM</name>
<protein>
    <submittedName>
        <fullName evidence="1">Uncharacterized protein</fullName>
    </submittedName>
</protein>
<reference evidence="1 2" key="1">
    <citation type="submission" date="2018-11" db="EMBL/GenBank/DDBJ databases">
        <authorList>
            <consortium name="Pathogen Informatics"/>
        </authorList>
    </citation>
    <scope>NUCLEOTIDE SEQUENCE [LARGE SCALE GENOMIC DNA]</scope>
    <source>
        <strain evidence="1 2">Zambia</strain>
    </source>
</reference>
<dbReference type="AlphaFoldDB" id="A0A183MW03"/>
<organism evidence="1 2">
    <name type="scientific">Schistosoma margrebowiei</name>
    <dbReference type="NCBI Taxonomy" id="48269"/>
    <lineage>
        <taxon>Eukaryota</taxon>
        <taxon>Metazoa</taxon>
        <taxon>Spiralia</taxon>
        <taxon>Lophotrochozoa</taxon>
        <taxon>Platyhelminthes</taxon>
        <taxon>Trematoda</taxon>
        <taxon>Digenea</taxon>
        <taxon>Strigeidida</taxon>
        <taxon>Schistosomatoidea</taxon>
        <taxon>Schistosomatidae</taxon>
        <taxon>Schistosoma</taxon>
    </lineage>
</organism>
<evidence type="ECO:0000313" key="2">
    <source>
        <dbReference type="Proteomes" id="UP000277204"/>
    </source>
</evidence>
<sequence>MTDINKENGPVGCTTKANVTEFCLRQSFSQIMKNRQSISSQKGRFGAVKCKILDKKKDLHHLHIFRHQTRSFSVNAEKAISSVNDIEKDEEYLKKAHKEYTDEIHLKSRL</sequence>
<dbReference type="EMBL" id="UZAI01018225">
    <property type="protein sequence ID" value="VDP34718.1"/>
    <property type="molecule type" value="Genomic_DNA"/>
</dbReference>
<evidence type="ECO:0000313" key="1">
    <source>
        <dbReference type="EMBL" id="VDP34718.1"/>
    </source>
</evidence>